<dbReference type="InParanoid" id="A0A177CTN1"/>
<gene>
    <name evidence="2" type="ORF">CC84DRAFT_1173219</name>
</gene>
<accession>A0A177CTN1</accession>
<dbReference type="Proteomes" id="UP000077069">
    <property type="component" value="Unassembled WGS sequence"/>
</dbReference>
<evidence type="ECO:0008006" key="4">
    <source>
        <dbReference type="Google" id="ProtNLM"/>
    </source>
</evidence>
<dbReference type="EMBL" id="KV441549">
    <property type="protein sequence ID" value="OAG10894.1"/>
    <property type="molecule type" value="Genomic_DNA"/>
</dbReference>
<protein>
    <recommendedName>
        <fullName evidence="4">Lysine-specific metallo-endopeptidase domain-containing protein</fullName>
    </recommendedName>
</protein>
<dbReference type="GeneID" id="28763503"/>
<name>A0A177CTN1_9PLEO</name>
<keyword evidence="3" id="KW-1185">Reference proteome</keyword>
<keyword evidence="1" id="KW-0732">Signal</keyword>
<dbReference type="RefSeq" id="XP_018041259.1">
    <property type="nucleotide sequence ID" value="XM_018180017.1"/>
</dbReference>
<evidence type="ECO:0000256" key="1">
    <source>
        <dbReference type="SAM" id="SignalP"/>
    </source>
</evidence>
<dbReference type="OrthoDB" id="3778039at2759"/>
<evidence type="ECO:0000313" key="3">
    <source>
        <dbReference type="Proteomes" id="UP000077069"/>
    </source>
</evidence>
<sequence>MVFISPQRTLLLFLTAGIFQTNAFPADGAPNSLLPTFTLLGGNGGSETGRCTGTDLENLKASYEDMCLMARSARDEIDFLTQQAALTEGDGPPKPADNAQVPVDNWKRWHRTRETYVSLFGADPFVKRGDPPGPKNPGDFIDGHKRFVRNFYDDVVNQYCGGAPAPDKSTLVCTDADFKFIQVGNVDPGDPQGRNIEVTNPQCTNIDGVWYSQNMPPGNQYDNRAPPRESGDGPVCDDPNHLAVVVRKWRAVFFCKDGLDTNVHKVVTIQDVRDKIKPASRRYKKLEDHEIVLQALTMGQLTRLDDVKRVGGEIMPVTWLHEMHHLLTRSTDEKAVDKTGNRIRITINEYNSATNQYEDHEADEKAYGYDLARDLALHNHVNAMVNPENVAFFGLAMFFSEFDWSRGFAMPLKEPK</sequence>
<feature type="chain" id="PRO_5008058569" description="Lysine-specific metallo-endopeptidase domain-containing protein" evidence="1">
    <location>
        <begin position="24"/>
        <end position="416"/>
    </location>
</feature>
<evidence type="ECO:0000313" key="2">
    <source>
        <dbReference type="EMBL" id="OAG10894.1"/>
    </source>
</evidence>
<reference evidence="2 3" key="1">
    <citation type="submission" date="2016-05" db="EMBL/GenBank/DDBJ databases">
        <title>Comparative analysis of secretome profiles of manganese(II)-oxidizing ascomycete fungi.</title>
        <authorList>
            <consortium name="DOE Joint Genome Institute"/>
            <person name="Zeiner C.A."/>
            <person name="Purvine S.O."/>
            <person name="Zink E.M."/>
            <person name="Wu S."/>
            <person name="Pasa-Tolic L."/>
            <person name="Chaput D.L."/>
            <person name="Haridas S."/>
            <person name="Grigoriev I.V."/>
            <person name="Santelli C.M."/>
            <person name="Hansel C.M."/>
        </authorList>
    </citation>
    <scope>NUCLEOTIDE SEQUENCE [LARGE SCALE GENOMIC DNA]</scope>
    <source>
        <strain evidence="2 3">AP3s5-JAC2a</strain>
    </source>
</reference>
<organism evidence="2 3">
    <name type="scientific">Paraphaeosphaeria sporulosa</name>
    <dbReference type="NCBI Taxonomy" id="1460663"/>
    <lineage>
        <taxon>Eukaryota</taxon>
        <taxon>Fungi</taxon>
        <taxon>Dikarya</taxon>
        <taxon>Ascomycota</taxon>
        <taxon>Pezizomycotina</taxon>
        <taxon>Dothideomycetes</taxon>
        <taxon>Pleosporomycetidae</taxon>
        <taxon>Pleosporales</taxon>
        <taxon>Massarineae</taxon>
        <taxon>Didymosphaeriaceae</taxon>
        <taxon>Paraphaeosphaeria</taxon>
    </lineage>
</organism>
<proteinExistence type="predicted"/>
<feature type="signal peptide" evidence="1">
    <location>
        <begin position="1"/>
        <end position="23"/>
    </location>
</feature>
<dbReference type="AlphaFoldDB" id="A0A177CTN1"/>